<feature type="domain" description="4'-phosphopantetheinyl transferase N-terminal" evidence="3">
    <location>
        <begin position="34"/>
        <end position="103"/>
    </location>
</feature>
<evidence type="ECO:0000313" key="4">
    <source>
        <dbReference type="EMBL" id="AUH63830.1"/>
    </source>
</evidence>
<reference evidence="4 5" key="1">
    <citation type="journal article" date="2013" name="Antonie Van Leeuwenhoek">
        <title>Paracoccus zhejiangensis sp. nov., isolated from activated sludge in wastewater-treatment system.</title>
        <authorList>
            <person name="Wu Z.G."/>
            <person name="Zhang D.F."/>
            <person name="Liu Y.L."/>
            <person name="Wang F."/>
            <person name="Jiang X."/>
            <person name="Li C."/>
            <person name="Li S.P."/>
            <person name="Hong Q."/>
            <person name="Li W.J."/>
        </authorList>
    </citation>
    <scope>NUCLEOTIDE SEQUENCE [LARGE SCALE GENOMIC DNA]</scope>
    <source>
        <strain evidence="4 5">J6</strain>
    </source>
</reference>
<protein>
    <submittedName>
        <fullName evidence="4">4-phosphopantetheinyl transferase</fullName>
    </submittedName>
</protein>
<dbReference type="RefSeq" id="WP_101751871.1">
    <property type="nucleotide sequence ID" value="NZ_CP025430.1"/>
</dbReference>
<organism evidence="4 5">
    <name type="scientific">Paracoccus zhejiangensis</name>
    <dbReference type="NCBI Taxonomy" id="1077935"/>
    <lineage>
        <taxon>Bacteria</taxon>
        <taxon>Pseudomonadati</taxon>
        <taxon>Pseudomonadota</taxon>
        <taxon>Alphaproteobacteria</taxon>
        <taxon>Rhodobacterales</taxon>
        <taxon>Paracoccaceae</taxon>
        <taxon>Paracoccus</taxon>
    </lineage>
</organism>
<keyword evidence="2" id="KW-0460">Magnesium</keyword>
<keyword evidence="5" id="KW-1185">Reference proteome</keyword>
<dbReference type="PANTHER" id="PTHR38096:SF1">
    <property type="entry name" value="ENTEROBACTIN SYNTHASE COMPONENT D"/>
    <property type="match status" value="1"/>
</dbReference>
<dbReference type="KEGG" id="pzh:CX676_06375"/>
<feature type="binding site" evidence="2">
    <location>
        <position position="114"/>
    </location>
    <ligand>
        <name>Mg(2+)</name>
        <dbReference type="ChEBI" id="CHEBI:18420"/>
    </ligand>
</feature>
<name>A0A2H5EX05_9RHOB</name>
<feature type="binding site" evidence="1">
    <location>
        <position position="114"/>
    </location>
    <ligand>
        <name>CoA</name>
        <dbReference type="ChEBI" id="CHEBI:57287"/>
    </ligand>
</feature>
<feature type="binding site" evidence="2">
    <location>
        <position position="115"/>
    </location>
    <ligand>
        <name>Mg(2+)</name>
        <dbReference type="ChEBI" id="CHEBI:18420"/>
    </ligand>
</feature>
<feature type="binding site" evidence="1">
    <location>
        <position position="153"/>
    </location>
    <ligand>
        <name>CoA</name>
        <dbReference type="ChEBI" id="CHEBI:57287"/>
    </ligand>
</feature>
<dbReference type="AlphaFoldDB" id="A0A2H5EX05"/>
<dbReference type="PANTHER" id="PTHR38096">
    <property type="entry name" value="ENTEROBACTIN SYNTHASE COMPONENT D"/>
    <property type="match status" value="1"/>
</dbReference>
<evidence type="ECO:0000313" key="5">
    <source>
        <dbReference type="Proteomes" id="UP000234530"/>
    </source>
</evidence>
<dbReference type="Proteomes" id="UP000234530">
    <property type="component" value="Chromosome"/>
</dbReference>
<feature type="binding site" evidence="2">
    <location>
        <position position="116"/>
    </location>
    <ligand>
        <name>Mg(2+)</name>
        <dbReference type="ChEBI" id="CHEBI:18420"/>
    </ligand>
</feature>
<dbReference type="InterPro" id="IPR003542">
    <property type="entry name" value="Enbac_synth_compD-like"/>
</dbReference>
<feature type="binding site" evidence="1">
    <location>
        <position position="149"/>
    </location>
    <ligand>
        <name>CoA</name>
        <dbReference type="ChEBI" id="CHEBI:57287"/>
    </ligand>
</feature>
<dbReference type="GO" id="GO:0009366">
    <property type="term" value="C:enterobactin synthetase complex"/>
    <property type="evidence" value="ECO:0007669"/>
    <property type="project" value="InterPro"/>
</dbReference>
<sequence>MSAAERLLHAARAILPADVGCAVVPIGEGRLLPEEAQALARAVPRRQAEFAAGRLALRRAIAEAGFDLPEDRPVLPRPDRRPDLPDGLAVSLAHAGDLCIALASTRPGLMLGVDIEPVDAPRPEGFADTIQPFRFRGAGDALAAFCAKEALYKRQYPVTGRMMEFSDLALVLSTEGRFRACVVGVGSMQGQWQEVAGYFLAISLGPVACNRTV</sequence>
<keyword evidence="4" id="KW-0808">Transferase</keyword>
<proteinExistence type="predicted"/>
<evidence type="ECO:0000259" key="3">
    <source>
        <dbReference type="Pfam" id="PF17837"/>
    </source>
</evidence>
<dbReference type="GO" id="GO:0008897">
    <property type="term" value="F:holo-[acyl-carrier-protein] synthase activity"/>
    <property type="evidence" value="ECO:0007669"/>
    <property type="project" value="InterPro"/>
</dbReference>
<dbReference type="OrthoDB" id="8210607at2"/>
<evidence type="ECO:0000256" key="2">
    <source>
        <dbReference type="PIRSR" id="PIRSR603542-2"/>
    </source>
</evidence>
<dbReference type="Pfam" id="PF17837">
    <property type="entry name" value="4PPT_N"/>
    <property type="match status" value="1"/>
</dbReference>
<feature type="binding site" evidence="1">
    <location>
        <position position="46"/>
    </location>
    <ligand>
        <name>CoA</name>
        <dbReference type="ChEBI" id="CHEBI:57287"/>
    </ligand>
</feature>
<dbReference type="GO" id="GO:0005886">
    <property type="term" value="C:plasma membrane"/>
    <property type="evidence" value="ECO:0007669"/>
    <property type="project" value="TreeGrafter"/>
</dbReference>
<dbReference type="EMBL" id="CP025430">
    <property type="protein sequence ID" value="AUH63830.1"/>
    <property type="molecule type" value="Genomic_DNA"/>
</dbReference>
<dbReference type="InterPro" id="IPR037143">
    <property type="entry name" value="4-PPantetheinyl_Trfase_dom_sf"/>
</dbReference>
<dbReference type="Gene3D" id="3.90.470.20">
    <property type="entry name" value="4'-phosphopantetheinyl transferase domain"/>
    <property type="match status" value="1"/>
</dbReference>
<dbReference type="InterPro" id="IPR041354">
    <property type="entry name" value="4PPT_N"/>
</dbReference>
<comment type="cofactor">
    <cofactor evidence="2">
        <name>Mg(2+)</name>
        <dbReference type="ChEBI" id="CHEBI:18420"/>
    </cofactor>
</comment>
<dbReference type="PRINTS" id="PR01399">
    <property type="entry name" value="ENTSNTHTASED"/>
</dbReference>
<keyword evidence="2" id="KW-0479">Metal-binding</keyword>
<accession>A0A2H5EX05</accession>
<dbReference type="GO" id="GO:0009239">
    <property type="term" value="P:enterobactin biosynthetic process"/>
    <property type="evidence" value="ECO:0007669"/>
    <property type="project" value="InterPro"/>
</dbReference>
<gene>
    <name evidence="4" type="ORF">CX676_06375</name>
</gene>
<dbReference type="SUPFAM" id="SSF56214">
    <property type="entry name" value="4'-phosphopantetheinyl transferase"/>
    <property type="match status" value="2"/>
</dbReference>
<feature type="binding site" evidence="1">
    <location>
        <position position="54"/>
    </location>
    <ligand>
        <name>CoA</name>
        <dbReference type="ChEBI" id="CHEBI:57287"/>
    </ligand>
</feature>
<dbReference type="GO" id="GO:0000287">
    <property type="term" value="F:magnesium ion binding"/>
    <property type="evidence" value="ECO:0007669"/>
    <property type="project" value="InterPro"/>
</dbReference>
<evidence type="ECO:0000256" key="1">
    <source>
        <dbReference type="PIRSR" id="PIRSR603542-1"/>
    </source>
</evidence>